<reference evidence="8 9" key="1">
    <citation type="journal article" date="2014" name="Antonie Van Leeuwenhoek">
        <title>Roseivivax atlanticus sp. nov., isolated from surface seawater of the Atlantic Ocean.</title>
        <authorList>
            <person name="Li G."/>
            <person name="Lai Q."/>
            <person name="Liu X."/>
            <person name="Sun F."/>
            <person name="Shao Z."/>
        </authorList>
    </citation>
    <scope>NUCLEOTIDE SEQUENCE [LARGE SCALE GENOMIC DNA]</scope>
    <source>
        <strain evidence="8 9">22II-s10s</strain>
    </source>
</reference>
<dbReference type="STRING" id="1379903.ATO8_00980"/>
<evidence type="ECO:0000313" key="8">
    <source>
        <dbReference type="EMBL" id="ETW14439.1"/>
    </source>
</evidence>
<sequence>MRRSLRLRVLLFFAAFAASALALFGGALALGSQQDAGGFVLAFVTGGFGLLFLSALFWWLFDQNVALPVERIADDLRVRAHGGGASSAGSATDARHLGDLGPAADAVARALGDTAVRTAETVAAETRRLAEDRTRLTALLTEIPVATILVDSGDRIVLYDGQAAKLLSRRAPPRLGAPMSDYFDAGELAALRRRVQSTGLGAGAMLRGDADSERLSVRARPMADGGYLLVLDPPATETGGESMETGVVYDFALPARPDVAPDPDAPLRALTYCVFDTETTGLLPHRDEVVEIGAVRVMDGKPVAGERFETFVNPGRPIPEAARRVHGICDRDVSGAPGIAEAGRAFHAFAAGSVIVAHNAPFDMAFLRKHAATMGVEWTQPILDTVLLSAILFGTTADHRLDAIAARLGVDETDIRRHSATGDAILTARSLARMLPMLEGRGISTFGALLAETRRHGRLVPDLNAETPSPD</sequence>
<keyword evidence="5" id="KW-0472">Membrane</keyword>
<evidence type="ECO:0000313" key="9">
    <source>
        <dbReference type="Proteomes" id="UP000019063"/>
    </source>
</evidence>
<dbReference type="InterPro" id="IPR012337">
    <property type="entry name" value="RNaseH-like_sf"/>
</dbReference>
<evidence type="ECO:0000256" key="2">
    <source>
        <dbReference type="ARBA" id="ARBA00025483"/>
    </source>
</evidence>
<dbReference type="EMBL" id="AQQW01000001">
    <property type="protein sequence ID" value="ETW14439.1"/>
    <property type="molecule type" value="Genomic_DNA"/>
</dbReference>
<dbReference type="Pfam" id="PF00929">
    <property type="entry name" value="RNase_T"/>
    <property type="match status" value="1"/>
</dbReference>
<comment type="subunit">
    <text evidence="3">DNA polymerase III contains a core (composed of alpha, epsilon and theta chains) that associates with a tau subunit. This core dimerizes to form the POLIII' complex. PolIII' associates with the gamma complex (composed of gamma, delta, delta', psi and chi chains) and with the beta chain to form the complete DNA polymerase III complex.</text>
</comment>
<keyword evidence="9" id="KW-1185">Reference proteome</keyword>
<dbReference type="InterPro" id="IPR035965">
    <property type="entry name" value="PAS-like_dom_sf"/>
</dbReference>
<dbReference type="PANTHER" id="PTHR30231">
    <property type="entry name" value="DNA POLYMERASE III SUBUNIT EPSILON"/>
    <property type="match status" value="1"/>
</dbReference>
<comment type="function">
    <text evidence="2">DNA polymerase III is a complex, multichain enzyme responsible for most of the replicative synthesis in bacteria. The epsilon subunit contain the editing function and is a proofreading 3'-5' exonuclease.</text>
</comment>
<evidence type="ECO:0000256" key="5">
    <source>
        <dbReference type="SAM" id="Phobius"/>
    </source>
</evidence>
<dbReference type="InterPro" id="IPR036397">
    <property type="entry name" value="RNaseH_sf"/>
</dbReference>
<dbReference type="FunFam" id="3.30.420.10:FF:000045">
    <property type="entry name" value="3'-5' exonuclease DinG"/>
    <property type="match status" value="1"/>
</dbReference>
<comment type="caution">
    <text evidence="8">The sequence shown here is derived from an EMBL/GenBank/DDBJ whole genome shotgun (WGS) entry which is preliminary data.</text>
</comment>
<keyword evidence="5" id="KW-0812">Transmembrane</keyword>
<dbReference type="EC" id="2.7.7.7" evidence="1"/>
<dbReference type="eggNOG" id="COG2176">
    <property type="taxonomic scope" value="Bacteria"/>
</dbReference>
<protein>
    <recommendedName>
        <fullName evidence="1">DNA-directed DNA polymerase</fullName>
        <ecNumber evidence="1">2.7.7.7</ecNumber>
    </recommendedName>
</protein>
<evidence type="ECO:0000256" key="1">
    <source>
        <dbReference type="ARBA" id="ARBA00012417"/>
    </source>
</evidence>
<dbReference type="CDD" id="cd06127">
    <property type="entry name" value="DEDDh"/>
    <property type="match status" value="1"/>
</dbReference>
<dbReference type="SUPFAM" id="SSF55785">
    <property type="entry name" value="PYP-like sensor domain (PAS domain)"/>
    <property type="match status" value="1"/>
</dbReference>
<accession>W4HP31</accession>
<feature type="chain" id="PRO_5004842050" description="DNA-directed DNA polymerase" evidence="6">
    <location>
        <begin position="23"/>
        <end position="471"/>
    </location>
</feature>
<dbReference type="SUPFAM" id="SSF53098">
    <property type="entry name" value="Ribonuclease H-like"/>
    <property type="match status" value="1"/>
</dbReference>
<dbReference type="GO" id="GO:0003887">
    <property type="term" value="F:DNA-directed DNA polymerase activity"/>
    <property type="evidence" value="ECO:0007669"/>
    <property type="project" value="UniProtKB-EC"/>
</dbReference>
<dbReference type="GO" id="GO:0005829">
    <property type="term" value="C:cytosol"/>
    <property type="evidence" value="ECO:0007669"/>
    <property type="project" value="TreeGrafter"/>
</dbReference>
<dbReference type="GO" id="GO:0008408">
    <property type="term" value="F:3'-5' exonuclease activity"/>
    <property type="evidence" value="ECO:0007669"/>
    <property type="project" value="TreeGrafter"/>
</dbReference>
<evidence type="ECO:0000259" key="7">
    <source>
        <dbReference type="SMART" id="SM00479"/>
    </source>
</evidence>
<proteinExistence type="predicted"/>
<keyword evidence="6" id="KW-0732">Signal</keyword>
<evidence type="ECO:0000256" key="6">
    <source>
        <dbReference type="SAM" id="SignalP"/>
    </source>
</evidence>
<dbReference type="PATRIC" id="fig|1317118.6.peg.202"/>
<keyword evidence="5" id="KW-1133">Transmembrane helix</keyword>
<dbReference type="SMART" id="SM00479">
    <property type="entry name" value="EXOIII"/>
    <property type="match status" value="1"/>
</dbReference>
<feature type="signal peptide" evidence="6">
    <location>
        <begin position="1"/>
        <end position="22"/>
    </location>
</feature>
<dbReference type="NCBIfam" id="TIGR00573">
    <property type="entry name" value="dnaq"/>
    <property type="match status" value="1"/>
</dbReference>
<name>W4HP31_9RHOB</name>
<evidence type="ECO:0000256" key="4">
    <source>
        <dbReference type="ARBA" id="ARBA00049244"/>
    </source>
</evidence>
<dbReference type="InterPro" id="IPR013520">
    <property type="entry name" value="Ribonucl_H"/>
</dbReference>
<organism evidence="8 9">
    <name type="scientific">Roseivivax marinus</name>
    <dbReference type="NCBI Taxonomy" id="1379903"/>
    <lineage>
        <taxon>Bacteria</taxon>
        <taxon>Pseudomonadati</taxon>
        <taxon>Pseudomonadota</taxon>
        <taxon>Alphaproteobacteria</taxon>
        <taxon>Rhodobacterales</taxon>
        <taxon>Roseobacteraceae</taxon>
        <taxon>Roseivivax</taxon>
    </lineage>
</organism>
<evidence type="ECO:0000256" key="3">
    <source>
        <dbReference type="ARBA" id="ARBA00026073"/>
    </source>
</evidence>
<comment type="catalytic activity">
    <reaction evidence="4">
        <text>DNA(n) + a 2'-deoxyribonucleoside 5'-triphosphate = DNA(n+1) + diphosphate</text>
        <dbReference type="Rhea" id="RHEA:22508"/>
        <dbReference type="Rhea" id="RHEA-COMP:17339"/>
        <dbReference type="Rhea" id="RHEA-COMP:17340"/>
        <dbReference type="ChEBI" id="CHEBI:33019"/>
        <dbReference type="ChEBI" id="CHEBI:61560"/>
        <dbReference type="ChEBI" id="CHEBI:173112"/>
        <dbReference type="EC" id="2.7.7.7"/>
    </reaction>
</comment>
<dbReference type="PANTHER" id="PTHR30231:SF41">
    <property type="entry name" value="DNA POLYMERASE III SUBUNIT EPSILON"/>
    <property type="match status" value="1"/>
</dbReference>
<dbReference type="RefSeq" id="WP_043841317.1">
    <property type="nucleotide sequence ID" value="NZ_AQQW01000001.1"/>
</dbReference>
<dbReference type="GO" id="GO:0003677">
    <property type="term" value="F:DNA binding"/>
    <property type="evidence" value="ECO:0007669"/>
    <property type="project" value="InterPro"/>
</dbReference>
<feature type="domain" description="Exonuclease" evidence="7">
    <location>
        <begin position="271"/>
        <end position="440"/>
    </location>
</feature>
<dbReference type="AlphaFoldDB" id="W4HP31"/>
<dbReference type="GO" id="GO:0045004">
    <property type="term" value="P:DNA replication proofreading"/>
    <property type="evidence" value="ECO:0007669"/>
    <property type="project" value="TreeGrafter"/>
</dbReference>
<dbReference type="Proteomes" id="UP000019063">
    <property type="component" value="Unassembled WGS sequence"/>
</dbReference>
<dbReference type="InterPro" id="IPR006054">
    <property type="entry name" value="DnaQ"/>
</dbReference>
<gene>
    <name evidence="8" type="ORF">ATO8_00980</name>
</gene>
<dbReference type="Gene3D" id="3.30.420.10">
    <property type="entry name" value="Ribonuclease H-like superfamily/Ribonuclease H"/>
    <property type="match status" value="1"/>
</dbReference>
<feature type="transmembrane region" description="Helical" evidence="5">
    <location>
        <begin position="39"/>
        <end position="61"/>
    </location>
</feature>